<dbReference type="GO" id="GO:0003796">
    <property type="term" value="F:lysozyme activity"/>
    <property type="evidence" value="ECO:0007669"/>
    <property type="project" value="InterPro"/>
</dbReference>
<sequence>MTEPDPEQGINLSHHETVPDWKAMRAGGVLFASVTVSEGMNWSDPAASRQAVEARRAGIHTGARHCARPSAVHEQATHFVRTGEQLDAFAPGSLAPALDVRFEGVDDRFIRGWIKAVRRAAKVQRVLIYADFEQWAHRLHPDKWADSEVVLWLTRHNGIPGRPGWFHSRLGIHQHDAGPGGAVGHDSIVYPFTLADMLL</sequence>
<evidence type="ECO:0000313" key="2">
    <source>
        <dbReference type="EMBL" id="OZM73513.1"/>
    </source>
</evidence>
<dbReference type="PROSITE" id="PS51904">
    <property type="entry name" value="GLYCOSYL_HYDROL_F25_2"/>
    <property type="match status" value="1"/>
</dbReference>
<dbReference type="GO" id="GO:0009253">
    <property type="term" value="P:peptidoglycan catabolic process"/>
    <property type="evidence" value="ECO:0007669"/>
    <property type="project" value="InterPro"/>
</dbReference>
<dbReference type="Pfam" id="PF01183">
    <property type="entry name" value="Glyco_hydro_25"/>
    <property type="match status" value="1"/>
</dbReference>
<gene>
    <name evidence="2" type="ORF">CFN78_08180</name>
</gene>
<dbReference type="GO" id="GO:0016998">
    <property type="term" value="P:cell wall macromolecule catabolic process"/>
    <property type="evidence" value="ECO:0007669"/>
    <property type="project" value="InterPro"/>
</dbReference>
<dbReference type="OrthoDB" id="3698205at2"/>
<dbReference type="Proteomes" id="UP000242444">
    <property type="component" value="Unassembled WGS sequence"/>
</dbReference>
<dbReference type="AlphaFoldDB" id="A0A263D505"/>
<dbReference type="InterPro" id="IPR017853">
    <property type="entry name" value="GH"/>
</dbReference>
<dbReference type="PANTHER" id="PTHR34135:SF2">
    <property type="entry name" value="LYSOZYME"/>
    <property type="match status" value="1"/>
</dbReference>
<accession>A0A263D505</accession>
<proteinExistence type="inferred from homology"/>
<dbReference type="RefSeq" id="WP_094862029.1">
    <property type="nucleotide sequence ID" value="NZ_NKYE01000004.1"/>
</dbReference>
<keyword evidence="3" id="KW-1185">Reference proteome</keyword>
<evidence type="ECO:0000256" key="1">
    <source>
        <dbReference type="ARBA" id="ARBA00010646"/>
    </source>
</evidence>
<dbReference type="EMBL" id="NKYE01000004">
    <property type="protein sequence ID" value="OZM73513.1"/>
    <property type="molecule type" value="Genomic_DNA"/>
</dbReference>
<name>A0A263D505_9PSEU</name>
<dbReference type="SUPFAM" id="SSF51445">
    <property type="entry name" value="(Trans)glycosidases"/>
    <property type="match status" value="1"/>
</dbReference>
<dbReference type="InterPro" id="IPR002053">
    <property type="entry name" value="Glyco_hydro_25"/>
</dbReference>
<comment type="similarity">
    <text evidence="1">Belongs to the glycosyl hydrolase 25 family.</text>
</comment>
<comment type="caution">
    <text evidence="2">The sequence shown here is derived from an EMBL/GenBank/DDBJ whole genome shotgun (WGS) entry which is preliminary data.</text>
</comment>
<reference evidence="2 3" key="1">
    <citation type="submission" date="2017-07" db="EMBL/GenBank/DDBJ databases">
        <title>Amycolatopsis antarcticus sp. nov., isolated from the surface of an Antarcticus brown macroalga.</title>
        <authorList>
            <person name="Wang J."/>
            <person name="Leiva S."/>
            <person name="Huang J."/>
            <person name="Huang Y."/>
        </authorList>
    </citation>
    <scope>NUCLEOTIDE SEQUENCE [LARGE SCALE GENOMIC DNA]</scope>
    <source>
        <strain evidence="2 3">AU-G6</strain>
    </source>
</reference>
<dbReference type="PANTHER" id="PTHR34135">
    <property type="entry name" value="LYSOZYME"/>
    <property type="match status" value="1"/>
</dbReference>
<dbReference type="InParanoid" id="A0A263D505"/>
<organism evidence="2 3">
    <name type="scientific">Amycolatopsis antarctica</name>
    <dbReference type="NCBI Taxonomy" id="1854586"/>
    <lineage>
        <taxon>Bacteria</taxon>
        <taxon>Bacillati</taxon>
        <taxon>Actinomycetota</taxon>
        <taxon>Actinomycetes</taxon>
        <taxon>Pseudonocardiales</taxon>
        <taxon>Pseudonocardiaceae</taxon>
        <taxon>Amycolatopsis</taxon>
    </lineage>
</organism>
<dbReference type="Gene3D" id="3.20.20.80">
    <property type="entry name" value="Glycosidases"/>
    <property type="match status" value="1"/>
</dbReference>
<protein>
    <submittedName>
        <fullName evidence="2">Lysozyme</fullName>
    </submittedName>
</protein>
<evidence type="ECO:0000313" key="3">
    <source>
        <dbReference type="Proteomes" id="UP000242444"/>
    </source>
</evidence>
<dbReference type="GO" id="GO:0016052">
    <property type="term" value="P:carbohydrate catabolic process"/>
    <property type="evidence" value="ECO:0007669"/>
    <property type="project" value="TreeGrafter"/>
</dbReference>